<dbReference type="EMBL" id="NAJO01000010">
    <property type="protein sequence ID" value="OQO09304.1"/>
    <property type="molecule type" value="Genomic_DNA"/>
</dbReference>
<keyword evidence="2" id="KW-1185">Reference proteome</keyword>
<accession>A0A1V8TDG0</accession>
<dbReference type="Proteomes" id="UP000192596">
    <property type="component" value="Unassembled WGS sequence"/>
</dbReference>
<comment type="caution">
    <text evidence="1">The sequence shown here is derived from an EMBL/GenBank/DDBJ whole genome shotgun (WGS) entry which is preliminary data.</text>
</comment>
<dbReference type="AlphaFoldDB" id="A0A1V8TDG0"/>
<name>A0A1V8TDG0_9PEZI</name>
<sequence>MAVQNQSTADGANGSTEQWLVFTETTAGSSPEAVRNIEDSIRRITGTECPIANYTSKTAKVGLVLWYIPKLSVAQKRDIEAISGVAAVTQDGESPDFVYD</sequence>
<gene>
    <name evidence="1" type="ORF">B0A48_04702</name>
</gene>
<dbReference type="InParanoid" id="A0A1V8TDG0"/>
<organism evidence="1 2">
    <name type="scientific">Cryoendolithus antarcticus</name>
    <dbReference type="NCBI Taxonomy" id="1507870"/>
    <lineage>
        <taxon>Eukaryota</taxon>
        <taxon>Fungi</taxon>
        <taxon>Dikarya</taxon>
        <taxon>Ascomycota</taxon>
        <taxon>Pezizomycotina</taxon>
        <taxon>Dothideomycetes</taxon>
        <taxon>Dothideomycetidae</taxon>
        <taxon>Cladosporiales</taxon>
        <taxon>Cladosporiaceae</taxon>
        <taxon>Cryoendolithus</taxon>
    </lineage>
</organism>
<protein>
    <recommendedName>
        <fullName evidence="3">Inhibitor I9 domain-containing protein</fullName>
    </recommendedName>
</protein>
<proteinExistence type="predicted"/>
<evidence type="ECO:0000313" key="2">
    <source>
        <dbReference type="Proteomes" id="UP000192596"/>
    </source>
</evidence>
<reference evidence="2" key="1">
    <citation type="submission" date="2017-03" db="EMBL/GenBank/DDBJ databases">
        <title>Genomes of endolithic fungi from Antarctica.</title>
        <authorList>
            <person name="Coleine C."/>
            <person name="Masonjones S."/>
            <person name="Stajich J.E."/>
        </authorList>
    </citation>
    <scope>NUCLEOTIDE SEQUENCE [LARGE SCALE GENOMIC DNA]</scope>
    <source>
        <strain evidence="2">CCFEE 5527</strain>
    </source>
</reference>
<evidence type="ECO:0008006" key="3">
    <source>
        <dbReference type="Google" id="ProtNLM"/>
    </source>
</evidence>
<evidence type="ECO:0000313" key="1">
    <source>
        <dbReference type="EMBL" id="OQO09304.1"/>
    </source>
</evidence>